<dbReference type="RefSeq" id="WP_207231736.1">
    <property type="nucleotide sequence ID" value="NZ_SHKW01000001.1"/>
</dbReference>
<dbReference type="InterPro" id="IPR002716">
    <property type="entry name" value="PIN_dom"/>
</dbReference>
<accession>A0A4Q7YU41</accession>
<feature type="domain" description="VapC50 C-terminal" evidence="3">
    <location>
        <begin position="130"/>
        <end position="168"/>
    </location>
</feature>
<feature type="domain" description="PIN" evidence="2">
    <location>
        <begin position="7"/>
        <end position="113"/>
    </location>
</feature>
<name>A0A4Q7YU41_9BACT</name>
<comment type="caution">
    <text evidence="4">The sequence shown here is derived from an EMBL/GenBank/DDBJ whole genome shotgun (WGS) entry which is preliminary data.</text>
</comment>
<reference evidence="4 5" key="1">
    <citation type="submission" date="2019-02" db="EMBL/GenBank/DDBJ databases">
        <title>Genomic Encyclopedia of Archaeal and Bacterial Type Strains, Phase II (KMG-II): from individual species to whole genera.</title>
        <authorList>
            <person name="Goeker M."/>
        </authorList>
    </citation>
    <scope>NUCLEOTIDE SEQUENCE [LARGE SCALE GENOMIC DNA]</scope>
    <source>
        <strain evidence="4 5">DSM 18101</strain>
    </source>
</reference>
<evidence type="ECO:0000259" key="3">
    <source>
        <dbReference type="Pfam" id="PF26343"/>
    </source>
</evidence>
<evidence type="ECO:0000313" key="5">
    <source>
        <dbReference type="Proteomes" id="UP000292958"/>
    </source>
</evidence>
<sequence length="176" mass="19955">MPPFTAFLDANILYPAELRSFLMFLAVPGIFRARWSDDVHEEWISNLLERRPDLTRSQLERTRQLMDKHAPDALVTGYRQLVSALNLPDPDDRHVLAAVVRGGASVIVTNNTKDFPAEALEEFEIEAQTPDEFIHHLIDLYPGEILQAAETHRASLSQSAEDSRRILKHTRKTGAD</sequence>
<dbReference type="EMBL" id="SHKW01000001">
    <property type="protein sequence ID" value="RZU41362.1"/>
    <property type="molecule type" value="Genomic_DNA"/>
</dbReference>
<keyword evidence="5" id="KW-1185">Reference proteome</keyword>
<dbReference type="Proteomes" id="UP000292958">
    <property type="component" value="Unassembled WGS sequence"/>
</dbReference>
<feature type="region of interest" description="Disordered" evidence="1">
    <location>
        <begin position="156"/>
        <end position="176"/>
    </location>
</feature>
<dbReference type="Pfam" id="PF26343">
    <property type="entry name" value="VapC50_C"/>
    <property type="match status" value="1"/>
</dbReference>
<feature type="compositionally biased region" description="Basic residues" evidence="1">
    <location>
        <begin position="166"/>
        <end position="176"/>
    </location>
</feature>
<evidence type="ECO:0000256" key="1">
    <source>
        <dbReference type="SAM" id="MobiDB-lite"/>
    </source>
</evidence>
<dbReference type="Pfam" id="PF13470">
    <property type="entry name" value="PIN_3"/>
    <property type="match status" value="1"/>
</dbReference>
<protein>
    <submittedName>
        <fullName evidence="4">PIN domain-containing protein</fullName>
    </submittedName>
</protein>
<evidence type="ECO:0000313" key="4">
    <source>
        <dbReference type="EMBL" id="RZU41362.1"/>
    </source>
</evidence>
<dbReference type="InterPro" id="IPR058652">
    <property type="entry name" value="VapC50_C"/>
</dbReference>
<proteinExistence type="predicted"/>
<evidence type="ECO:0000259" key="2">
    <source>
        <dbReference type="Pfam" id="PF13470"/>
    </source>
</evidence>
<gene>
    <name evidence="4" type="ORF">BDD14_2882</name>
</gene>
<organism evidence="4 5">
    <name type="scientific">Edaphobacter modestus</name>
    <dbReference type="NCBI Taxonomy" id="388466"/>
    <lineage>
        <taxon>Bacteria</taxon>
        <taxon>Pseudomonadati</taxon>
        <taxon>Acidobacteriota</taxon>
        <taxon>Terriglobia</taxon>
        <taxon>Terriglobales</taxon>
        <taxon>Acidobacteriaceae</taxon>
        <taxon>Edaphobacter</taxon>
    </lineage>
</organism>
<dbReference type="AlphaFoldDB" id="A0A4Q7YU41"/>